<accession>A0ABV9FY84</accession>
<proteinExistence type="predicted"/>
<sequence>MHAVRRAGWSTIRLHDAWHTCAMRLRGVSTAVIAAWLGHPLAALILAKYAHSQDPALVAFASSAPVVKFRDNQGT</sequence>
<gene>
    <name evidence="2" type="ORF">ACFO6S_17615</name>
</gene>
<protein>
    <recommendedName>
        <fullName evidence="4">Phage integrase family protein</fullName>
    </recommendedName>
</protein>
<evidence type="ECO:0000256" key="1">
    <source>
        <dbReference type="ARBA" id="ARBA00023172"/>
    </source>
</evidence>
<dbReference type="Proteomes" id="UP001595914">
    <property type="component" value="Unassembled WGS sequence"/>
</dbReference>
<dbReference type="RefSeq" id="WP_378419181.1">
    <property type="nucleotide sequence ID" value="NZ_JBHSFO010000012.1"/>
</dbReference>
<dbReference type="SUPFAM" id="SSF56349">
    <property type="entry name" value="DNA breaking-rejoining enzymes"/>
    <property type="match status" value="1"/>
</dbReference>
<name>A0ABV9FY84_9NOCA</name>
<comment type="caution">
    <text evidence="2">The sequence shown here is derived from an EMBL/GenBank/DDBJ whole genome shotgun (WGS) entry which is preliminary data.</text>
</comment>
<evidence type="ECO:0008006" key="4">
    <source>
        <dbReference type="Google" id="ProtNLM"/>
    </source>
</evidence>
<dbReference type="InterPro" id="IPR013762">
    <property type="entry name" value="Integrase-like_cat_sf"/>
</dbReference>
<keyword evidence="1" id="KW-0233">DNA recombination</keyword>
<evidence type="ECO:0000313" key="2">
    <source>
        <dbReference type="EMBL" id="MFC4605521.1"/>
    </source>
</evidence>
<reference evidence="3" key="1">
    <citation type="journal article" date="2019" name="Int. J. Syst. Evol. Microbiol.">
        <title>The Global Catalogue of Microorganisms (GCM) 10K type strain sequencing project: providing services to taxonomists for standard genome sequencing and annotation.</title>
        <authorList>
            <consortium name="The Broad Institute Genomics Platform"/>
            <consortium name="The Broad Institute Genome Sequencing Center for Infectious Disease"/>
            <person name="Wu L."/>
            <person name="Ma J."/>
        </authorList>
    </citation>
    <scope>NUCLEOTIDE SEQUENCE [LARGE SCALE GENOMIC DNA]</scope>
    <source>
        <strain evidence="3">CCUG 54520</strain>
    </source>
</reference>
<dbReference type="EMBL" id="JBHSFO010000012">
    <property type="protein sequence ID" value="MFC4605521.1"/>
    <property type="molecule type" value="Genomic_DNA"/>
</dbReference>
<dbReference type="Gene3D" id="1.10.443.10">
    <property type="entry name" value="Intergrase catalytic core"/>
    <property type="match status" value="1"/>
</dbReference>
<organism evidence="2 3">
    <name type="scientific">Rhodococcus kronopolitis</name>
    <dbReference type="NCBI Taxonomy" id="1460226"/>
    <lineage>
        <taxon>Bacteria</taxon>
        <taxon>Bacillati</taxon>
        <taxon>Actinomycetota</taxon>
        <taxon>Actinomycetes</taxon>
        <taxon>Mycobacteriales</taxon>
        <taxon>Nocardiaceae</taxon>
        <taxon>Rhodococcus</taxon>
    </lineage>
</organism>
<dbReference type="InterPro" id="IPR011010">
    <property type="entry name" value="DNA_brk_join_enz"/>
</dbReference>
<evidence type="ECO:0000313" key="3">
    <source>
        <dbReference type="Proteomes" id="UP001595914"/>
    </source>
</evidence>
<keyword evidence="3" id="KW-1185">Reference proteome</keyword>